<keyword evidence="5" id="KW-0677">Repeat</keyword>
<dbReference type="InterPro" id="IPR023274">
    <property type="entry name" value="Aquaporin_1"/>
</dbReference>
<dbReference type="EMBL" id="AF020620">
    <property type="protein sequence ID" value="AAC69693.1"/>
    <property type="molecule type" value="mRNA"/>
</dbReference>
<keyword evidence="7 10" id="KW-0472">Membrane</keyword>
<keyword evidence="4 9" id="KW-0812">Transmembrane</keyword>
<dbReference type="InterPro" id="IPR034294">
    <property type="entry name" value="Aquaporin_transptr"/>
</dbReference>
<dbReference type="GO" id="GO:0015250">
    <property type="term" value="F:water channel activity"/>
    <property type="evidence" value="ECO:0007669"/>
    <property type="project" value="TreeGrafter"/>
</dbReference>
<dbReference type="GO" id="GO:0016020">
    <property type="term" value="C:membrane"/>
    <property type="evidence" value="ECO:0007669"/>
    <property type="project" value="UniProtKB-SubCell"/>
</dbReference>
<evidence type="ECO:0000256" key="8">
    <source>
        <dbReference type="ARBA" id="ARBA00023180"/>
    </source>
</evidence>
<comment type="subcellular location">
    <subcellularLocation>
        <location evidence="1">Membrane</location>
        <topology evidence="1">Multi-pass membrane protein</topology>
    </subcellularLocation>
</comment>
<dbReference type="PRINTS" id="PR00783">
    <property type="entry name" value="MINTRINSICP"/>
</dbReference>
<dbReference type="GO" id="GO:0015168">
    <property type="term" value="F:glycerol transmembrane transporter activity"/>
    <property type="evidence" value="ECO:0007669"/>
    <property type="project" value="TreeGrafter"/>
</dbReference>
<evidence type="ECO:0000256" key="7">
    <source>
        <dbReference type="ARBA" id="ARBA00023136"/>
    </source>
</evidence>
<dbReference type="InterPro" id="IPR023271">
    <property type="entry name" value="Aquaporin-like"/>
</dbReference>
<feature type="transmembrane region" description="Helical" evidence="10">
    <location>
        <begin position="9"/>
        <end position="33"/>
    </location>
</feature>
<dbReference type="EMBL" id="U56603">
    <property type="protein sequence ID" value="AAD10842.1"/>
    <property type="molecule type" value="mRNA"/>
</dbReference>
<sequence>MASEFKKKAFWRAVIAEFLAMIFFVFISIGAALGLHFPVQDKANETVSRSQDIVKVSLAFGLAIATMAQSVGHISGAHLNPAVTVGCLLSCQISILKAIMYIIAQCLGAVVATAILSGITSNVENNTLGLNGLSTGVTAGQGLGVEIMVTFQLVLCVVAVTDKRRHDISGSIPLAIGLSVALGHLIAIDYTGCGMNPARSFGMAVVTKNFQYHWIFWVGPMIGGAAAALIYDFILAPRTSDLTDRVKVWTSGQLEEYELDGDDNPRMEMKPK</sequence>
<accession>Q9YGC5</accession>
<dbReference type="CDD" id="cd00333">
    <property type="entry name" value="MIP"/>
    <property type="match status" value="1"/>
</dbReference>
<dbReference type="Pfam" id="PF00230">
    <property type="entry name" value="MIP"/>
    <property type="match status" value="1"/>
</dbReference>
<feature type="transmembrane region" description="Helical" evidence="10">
    <location>
        <begin position="139"/>
        <end position="160"/>
    </location>
</feature>
<dbReference type="GO" id="GO:0008519">
    <property type="term" value="F:ammonium channel activity"/>
    <property type="evidence" value="ECO:0007669"/>
    <property type="project" value="TreeGrafter"/>
</dbReference>
<protein>
    <submittedName>
        <fullName evidence="12">AQP-t1</fullName>
    </submittedName>
    <submittedName>
        <fullName evidence="11">Aquaporin-1 homolog</fullName>
    </submittedName>
</protein>
<feature type="transmembrane region" description="Helical" evidence="10">
    <location>
        <begin position="98"/>
        <end position="119"/>
    </location>
</feature>
<dbReference type="GO" id="GO:0035379">
    <property type="term" value="F:carbon dioxide transmembrane transporter activity"/>
    <property type="evidence" value="ECO:0007669"/>
    <property type="project" value="TreeGrafter"/>
</dbReference>
<feature type="transmembrane region" description="Helical" evidence="10">
    <location>
        <begin position="172"/>
        <end position="192"/>
    </location>
</feature>
<dbReference type="InterPro" id="IPR000425">
    <property type="entry name" value="MIP"/>
</dbReference>
<evidence type="ECO:0000256" key="4">
    <source>
        <dbReference type="ARBA" id="ARBA00022692"/>
    </source>
</evidence>
<evidence type="ECO:0000256" key="1">
    <source>
        <dbReference type="ARBA" id="ARBA00004141"/>
    </source>
</evidence>
<evidence type="ECO:0000313" key="12">
    <source>
        <dbReference type="EMBL" id="AAD10842.1"/>
    </source>
</evidence>
<keyword evidence="8" id="KW-0325">Glycoprotein</keyword>
<dbReference type="PANTHER" id="PTHR19139:SF161">
    <property type="entry name" value="AQUAPORIN-1"/>
    <property type="match status" value="1"/>
</dbReference>
<reference evidence="11" key="2">
    <citation type="journal article" date="1996" name="Am. J. Physiol.">
        <title>Cloning of a functional water channel from toad urinary bladder.</title>
        <authorList>
            <person name="Ma T."/>
            <person name="Yang B."/>
            <person name="Verkman A.S."/>
        </authorList>
    </citation>
    <scope>NUCLEOTIDE SEQUENCE</scope>
    <source>
        <tissue evidence="11">Urinary bladder</tissue>
    </source>
</reference>
<keyword evidence="6 10" id="KW-1133">Transmembrane helix</keyword>
<comment type="similarity">
    <text evidence="2 9">Belongs to the MIP/aquaporin (TC 1.A.8) family.</text>
</comment>
<evidence type="ECO:0000256" key="2">
    <source>
        <dbReference type="ARBA" id="ARBA00006175"/>
    </source>
</evidence>
<name>Q9YGC5_RHIMB</name>
<evidence type="ECO:0000256" key="6">
    <source>
        <dbReference type="ARBA" id="ARBA00022989"/>
    </source>
</evidence>
<reference evidence="12" key="1">
    <citation type="journal article" date="1996" name="Am. J. Physiol.">
        <title>cDNA cloning of a functional water channel from toad urinary bladder epithelium.</title>
        <authorList>
            <person name="Ma T."/>
            <person name="Yang B."/>
            <person name="Verkman A.S."/>
        </authorList>
    </citation>
    <scope>NUCLEOTIDE SEQUENCE</scope>
    <source>
        <tissue evidence="12">Bladder</tissue>
    </source>
</reference>
<evidence type="ECO:0000256" key="10">
    <source>
        <dbReference type="SAM" id="Phobius"/>
    </source>
</evidence>
<proteinExistence type="evidence at transcript level"/>
<organism evidence="12">
    <name type="scientific">Rhinella marina</name>
    <name type="common">Cane toad</name>
    <name type="synonym">Bufo marinus</name>
    <dbReference type="NCBI Taxonomy" id="8386"/>
    <lineage>
        <taxon>Eukaryota</taxon>
        <taxon>Metazoa</taxon>
        <taxon>Chordata</taxon>
        <taxon>Craniata</taxon>
        <taxon>Vertebrata</taxon>
        <taxon>Euteleostomi</taxon>
        <taxon>Amphibia</taxon>
        <taxon>Batrachia</taxon>
        <taxon>Anura</taxon>
        <taxon>Neobatrachia</taxon>
        <taxon>Hyloidea</taxon>
        <taxon>Bufonidae</taxon>
        <taxon>Rhinella</taxon>
    </lineage>
</organism>
<dbReference type="PANTHER" id="PTHR19139">
    <property type="entry name" value="AQUAPORIN TRANSPORTER"/>
    <property type="match status" value="1"/>
</dbReference>
<dbReference type="Gene3D" id="1.20.1080.10">
    <property type="entry name" value="Glycerol uptake facilitator protein"/>
    <property type="match status" value="1"/>
</dbReference>
<dbReference type="PRINTS" id="PR02013">
    <property type="entry name" value="AQUAPORIN1"/>
</dbReference>
<evidence type="ECO:0000313" key="11">
    <source>
        <dbReference type="EMBL" id="AAC69693.1"/>
    </source>
</evidence>
<dbReference type="FunFam" id="1.20.1080.10:FF:000012">
    <property type="entry name" value="Aquaporin-1"/>
    <property type="match status" value="1"/>
</dbReference>
<keyword evidence="3 9" id="KW-0813">Transport</keyword>
<reference evidence="11" key="3">
    <citation type="submission" date="1997-08" db="EMBL/GenBank/DDBJ databases">
        <authorList>
            <person name="Li Y."/>
            <person name="Emens N."/>
            <person name="Biwersi J."/>
            <person name="Ma T."/>
        </authorList>
    </citation>
    <scope>NUCLEOTIDE SEQUENCE</scope>
    <source>
        <tissue evidence="11">Urinary bladder</tissue>
    </source>
</reference>
<dbReference type="PROSITE" id="PS00221">
    <property type="entry name" value="MIP"/>
    <property type="match status" value="1"/>
</dbReference>
<evidence type="ECO:0000256" key="9">
    <source>
        <dbReference type="RuleBase" id="RU000477"/>
    </source>
</evidence>
<feature type="transmembrane region" description="Helical" evidence="10">
    <location>
        <begin position="212"/>
        <end position="235"/>
    </location>
</feature>
<evidence type="ECO:0000256" key="3">
    <source>
        <dbReference type="ARBA" id="ARBA00022448"/>
    </source>
</evidence>
<dbReference type="GO" id="GO:0006972">
    <property type="term" value="P:hyperosmotic response"/>
    <property type="evidence" value="ECO:0007669"/>
    <property type="project" value="TreeGrafter"/>
</dbReference>
<dbReference type="GO" id="GO:0003097">
    <property type="term" value="P:renal water transport"/>
    <property type="evidence" value="ECO:0007669"/>
    <property type="project" value="TreeGrafter"/>
</dbReference>
<evidence type="ECO:0000256" key="5">
    <source>
        <dbReference type="ARBA" id="ARBA00022737"/>
    </source>
</evidence>
<dbReference type="SUPFAM" id="SSF81338">
    <property type="entry name" value="Aquaporin-like"/>
    <property type="match status" value="1"/>
</dbReference>
<gene>
    <name evidence="11" type="primary">AQP-t1</name>
</gene>
<dbReference type="NCBIfam" id="TIGR00861">
    <property type="entry name" value="MIP"/>
    <property type="match status" value="1"/>
</dbReference>
<dbReference type="AlphaFoldDB" id="Q9YGC5"/>
<dbReference type="InterPro" id="IPR022357">
    <property type="entry name" value="MIP_CS"/>
</dbReference>